<keyword evidence="4" id="KW-1185">Reference proteome</keyword>
<accession>A0AAX6MAY1</accession>
<protein>
    <recommendedName>
        <fullName evidence="2">Serine hydrolase domain-containing protein</fullName>
    </recommendedName>
</protein>
<dbReference type="SUPFAM" id="SSF53474">
    <property type="entry name" value="alpha/beta-Hydrolases"/>
    <property type="match status" value="1"/>
</dbReference>
<dbReference type="PANTHER" id="PTHR48070">
    <property type="entry name" value="ESTERASE OVCA2"/>
    <property type="match status" value="1"/>
</dbReference>
<dbReference type="Pfam" id="PF03959">
    <property type="entry name" value="FSH1"/>
    <property type="match status" value="1"/>
</dbReference>
<comment type="caution">
    <text evidence="3">The sequence shown here is derived from an EMBL/GenBank/DDBJ whole genome shotgun (WGS) entry which is preliminary data.</text>
</comment>
<dbReference type="Proteomes" id="UP001369815">
    <property type="component" value="Unassembled WGS sequence"/>
</dbReference>
<dbReference type="GO" id="GO:0016787">
    <property type="term" value="F:hydrolase activity"/>
    <property type="evidence" value="ECO:0007669"/>
    <property type="project" value="UniProtKB-KW"/>
</dbReference>
<evidence type="ECO:0000259" key="2">
    <source>
        <dbReference type="Pfam" id="PF03959"/>
    </source>
</evidence>
<dbReference type="GO" id="GO:0005737">
    <property type="term" value="C:cytoplasm"/>
    <property type="evidence" value="ECO:0007669"/>
    <property type="project" value="TreeGrafter"/>
</dbReference>
<dbReference type="InterPro" id="IPR029058">
    <property type="entry name" value="AB_hydrolase_fold"/>
</dbReference>
<proteinExistence type="predicted"/>
<dbReference type="InterPro" id="IPR050593">
    <property type="entry name" value="LovG"/>
</dbReference>
<evidence type="ECO:0000313" key="4">
    <source>
        <dbReference type="Proteomes" id="UP001369815"/>
    </source>
</evidence>
<evidence type="ECO:0000313" key="3">
    <source>
        <dbReference type="EMBL" id="KAK6949614.1"/>
    </source>
</evidence>
<sequence length="222" mass="24386">MRYLPLPSSPVSGRHHLKARVNRYLARIREALGRDHEFVFVNGTVSTDPDVGADAITDEFFGYVAHDADQDRELCDNMIEFVESQGPFDGFMGFSEGGTVASMMLIEDARHGSFGGIKCAVFFCAALPFDPDQARAGVIRYIDPDTDGVLLTIPTAHIWAHNAGAHEIKLHESLTRICDEKVREVFLHDLGHDVPGAKSDKGLAGALRAIEHVIENAMDNAR</sequence>
<name>A0AAX6MAY1_9PEZI</name>
<dbReference type="PANTHER" id="PTHR48070:SF4">
    <property type="entry name" value="ESTERASE ALNB"/>
    <property type="match status" value="1"/>
</dbReference>
<organism evidence="3 4">
    <name type="scientific">Daldinia eschscholtzii</name>
    <dbReference type="NCBI Taxonomy" id="292717"/>
    <lineage>
        <taxon>Eukaryota</taxon>
        <taxon>Fungi</taxon>
        <taxon>Dikarya</taxon>
        <taxon>Ascomycota</taxon>
        <taxon>Pezizomycotina</taxon>
        <taxon>Sordariomycetes</taxon>
        <taxon>Xylariomycetidae</taxon>
        <taxon>Xylariales</taxon>
        <taxon>Hypoxylaceae</taxon>
        <taxon>Daldinia</taxon>
    </lineage>
</organism>
<dbReference type="AlphaFoldDB" id="A0AAX6MAY1"/>
<dbReference type="InterPro" id="IPR005645">
    <property type="entry name" value="FSH-like_dom"/>
</dbReference>
<reference evidence="3 4" key="1">
    <citation type="journal article" date="2024" name="Front Chem Biol">
        <title>Unveiling the potential of Daldinia eschscholtzii MFLUCC 19-0629 through bioactivity and bioinformatics studies for enhanced sustainable agriculture production.</title>
        <authorList>
            <person name="Brooks S."/>
            <person name="Weaver J.A."/>
            <person name="Klomchit A."/>
            <person name="Alharthi S.A."/>
            <person name="Onlamun T."/>
            <person name="Nurani R."/>
            <person name="Vong T.K."/>
            <person name="Alberti F."/>
            <person name="Greco C."/>
        </authorList>
    </citation>
    <scope>NUCLEOTIDE SEQUENCE [LARGE SCALE GENOMIC DNA]</scope>
    <source>
        <strain evidence="3">MFLUCC 19-0629</strain>
    </source>
</reference>
<dbReference type="EMBL" id="JBANMG010000009">
    <property type="protein sequence ID" value="KAK6949614.1"/>
    <property type="molecule type" value="Genomic_DNA"/>
</dbReference>
<feature type="domain" description="Serine hydrolase" evidence="2">
    <location>
        <begin position="24"/>
        <end position="200"/>
    </location>
</feature>
<keyword evidence="1" id="KW-0378">Hydrolase</keyword>
<evidence type="ECO:0000256" key="1">
    <source>
        <dbReference type="ARBA" id="ARBA00022801"/>
    </source>
</evidence>
<dbReference type="GO" id="GO:0005634">
    <property type="term" value="C:nucleus"/>
    <property type="evidence" value="ECO:0007669"/>
    <property type="project" value="TreeGrafter"/>
</dbReference>
<dbReference type="Gene3D" id="3.40.50.1820">
    <property type="entry name" value="alpha/beta hydrolase"/>
    <property type="match status" value="1"/>
</dbReference>
<gene>
    <name evidence="3" type="ORF">Daesc_009697</name>
</gene>
<dbReference type="GO" id="GO:0019748">
    <property type="term" value="P:secondary metabolic process"/>
    <property type="evidence" value="ECO:0007669"/>
    <property type="project" value="TreeGrafter"/>
</dbReference>